<dbReference type="InterPro" id="IPR006122">
    <property type="entry name" value="HMA_Cu_ion-bd"/>
</dbReference>
<dbReference type="PANTHER" id="PTHR46594">
    <property type="entry name" value="P-TYPE CATION-TRANSPORTING ATPASE"/>
    <property type="match status" value="1"/>
</dbReference>
<evidence type="ECO:0000259" key="3">
    <source>
        <dbReference type="PROSITE" id="PS50846"/>
    </source>
</evidence>
<dbReference type="PROSITE" id="PS01047">
    <property type="entry name" value="HMA_1"/>
    <property type="match status" value="1"/>
</dbReference>
<keyword evidence="1" id="KW-0479">Metal-binding</keyword>
<dbReference type="PRINTS" id="PR00946">
    <property type="entry name" value="HGSCAVENGER"/>
</dbReference>
<dbReference type="InterPro" id="IPR006121">
    <property type="entry name" value="HMA_dom"/>
</dbReference>
<organism evidence="4 5">
    <name type="scientific">Methanococcoides methylutens</name>
    <dbReference type="NCBI Taxonomy" id="2226"/>
    <lineage>
        <taxon>Archaea</taxon>
        <taxon>Methanobacteriati</taxon>
        <taxon>Methanobacteriota</taxon>
        <taxon>Stenosarchaea group</taxon>
        <taxon>Methanomicrobia</taxon>
        <taxon>Methanosarcinales</taxon>
        <taxon>Methanosarcinaceae</taxon>
        <taxon>Methanococcoides</taxon>
    </lineage>
</organism>
<evidence type="ECO:0000256" key="2">
    <source>
        <dbReference type="ARBA" id="ARBA00023008"/>
    </source>
</evidence>
<dbReference type="CDD" id="cd00371">
    <property type="entry name" value="HMA"/>
    <property type="match status" value="1"/>
</dbReference>
<dbReference type="NCBIfam" id="TIGR00003">
    <property type="entry name" value="copper ion binding protein"/>
    <property type="match status" value="1"/>
</dbReference>
<evidence type="ECO:0000313" key="5">
    <source>
        <dbReference type="Proteomes" id="UP000029859"/>
    </source>
</evidence>
<evidence type="ECO:0000256" key="1">
    <source>
        <dbReference type="ARBA" id="ARBA00022723"/>
    </source>
</evidence>
<dbReference type="InterPro" id="IPR017969">
    <property type="entry name" value="Heavy-metal-associated_CS"/>
</dbReference>
<accession>A0A099T0I0</accession>
<dbReference type="OrthoDB" id="44171at2157"/>
<sequence length="67" mass="6951">MTETTIKVEGMSCGHCKMAVTKAISGLNGVSSVDVDLEKGEASVSYDPQATDIDAIKKAVNDAGYKA</sequence>
<dbReference type="GO" id="GO:0005507">
    <property type="term" value="F:copper ion binding"/>
    <property type="evidence" value="ECO:0007669"/>
    <property type="project" value="InterPro"/>
</dbReference>
<dbReference type="Proteomes" id="UP000029859">
    <property type="component" value="Unassembled WGS sequence"/>
</dbReference>
<reference evidence="4 5" key="1">
    <citation type="submission" date="2014-09" db="EMBL/GenBank/DDBJ databases">
        <title>Draft genome sequence of an obligately methylotrophic methanogen, Methanococcoides methylutens, isolated from marine sediment.</title>
        <authorList>
            <person name="Guan Y."/>
            <person name="Ngugi D.K."/>
            <person name="Blom J."/>
            <person name="Ali S."/>
            <person name="Ferry J.G."/>
            <person name="Stingl U."/>
        </authorList>
    </citation>
    <scope>NUCLEOTIDE SEQUENCE [LARGE SCALE GENOMIC DNA]</scope>
    <source>
        <strain evidence="4 5">DSM 2657</strain>
    </source>
</reference>
<dbReference type="FunFam" id="3.30.70.100:FF:000005">
    <property type="entry name" value="Copper-exporting P-type ATPase A"/>
    <property type="match status" value="1"/>
</dbReference>
<dbReference type="PANTHER" id="PTHR46594:SF4">
    <property type="entry name" value="P-TYPE CATION-TRANSPORTING ATPASE"/>
    <property type="match status" value="1"/>
</dbReference>
<dbReference type="Gene3D" id="3.30.70.100">
    <property type="match status" value="1"/>
</dbReference>
<dbReference type="AlphaFoldDB" id="A0A099T0I0"/>
<name>A0A099T0I0_METMT</name>
<keyword evidence="2" id="KW-0186">Copper</keyword>
<dbReference type="InterPro" id="IPR036163">
    <property type="entry name" value="HMA_dom_sf"/>
</dbReference>
<dbReference type="PROSITE" id="PS50846">
    <property type="entry name" value="HMA_2"/>
    <property type="match status" value="1"/>
</dbReference>
<proteinExistence type="predicted"/>
<feature type="domain" description="HMA" evidence="3">
    <location>
        <begin position="2"/>
        <end position="67"/>
    </location>
</feature>
<evidence type="ECO:0000313" key="4">
    <source>
        <dbReference type="EMBL" id="KGK98675.1"/>
    </source>
</evidence>
<protein>
    <submittedName>
        <fullName evidence="4">Copper chaperone CopZ</fullName>
    </submittedName>
</protein>
<dbReference type="SUPFAM" id="SSF55008">
    <property type="entry name" value="HMA, heavy metal-associated domain"/>
    <property type="match status" value="1"/>
</dbReference>
<comment type="caution">
    <text evidence="4">The sequence shown here is derived from an EMBL/GenBank/DDBJ whole genome shotgun (WGS) entry which is preliminary data.</text>
</comment>
<dbReference type="Pfam" id="PF00403">
    <property type="entry name" value="HMA"/>
    <property type="match status" value="1"/>
</dbReference>
<dbReference type="RefSeq" id="WP_048194508.1">
    <property type="nucleotide sequence ID" value="NZ_CAAGSM010000009.1"/>
</dbReference>
<keyword evidence="5" id="KW-1185">Reference proteome</keyword>
<dbReference type="EMBL" id="JRHO01000013">
    <property type="protein sequence ID" value="KGK98675.1"/>
    <property type="molecule type" value="Genomic_DNA"/>
</dbReference>
<gene>
    <name evidence="4" type="ORF">LI82_07445</name>
</gene>
<dbReference type="InterPro" id="IPR001802">
    <property type="entry name" value="MerP/CopZ"/>
</dbReference>